<dbReference type="InterPro" id="IPR006572">
    <property type="entry name" value="Znf_DBF"/>
</dbReference>
<name>A0AAN6IUQ9_EXODE</name>
<dbReference type="InterPro" id="IPR051590">
    <property type="entry name" value="Replication_Regulatory_Kinase"/>
</dbReference>
<dbReference type="SMART" id="SM00586">
    <property type="entry name" value="ZnF_DBF"/>
    <property type="match status" value="1"/>
</dbReference>
<organism evidence="7 8">
    <name type="scientific">Exophiala dermatitidis</name>
    <name type="common">Black yeast-like fungus</name>
    <name type="synonym">Wangiella dermatitidis</name>
    <dbReference type="NCBI Taxonomy" id="5970"/>
    <lineage>
        <taxon>Eukaryota</taxon>
        <taxon>Fungi</taxon>
        <taxon>Dikarya</taxon>
        <taxon>Ascomycota</taxon>
        <taxon>Pezizomycotina</taxon>
        <taxon>Eurotiomycetes</taxon>
        <taxon>Chaetothyriomycetidae</taxon>
        <taxon>Chaetothyriales</taxon>
        <taxon>Herpotrichiellaceae</taxon>
        <taxon>Exophiala</taxon>
    </lineage>
</organism>
<evidence type="ECO:0000313" key="8">
    <source>
        <dbReference type="Proteomes" id="UP001161757"/>
    </source>
</evidence>
<comment type="caution">
    <text evidence="7">The sequence shown here is derived from an EMBL/GenBank/DDBJ whole genome shotgun (WGS) entry which is preliminary data.</text>
</comment>
<dbReference type="GO" id="GO:1901987">
    <property type="term" value="P:regulation of cell cycle phase transition"/>
    <property type="evidence" value="ECO:0007669"/>
    <property type="project" value="TreeGrafter"/>
</dbReference>
<evidence type="ECO:0000256" key="5">
    <source>
        <dbReference type="SAM" id="MobiDB-lite"/>
    </source>
</evidence>
<feature type="region of interest" description="Disordered" evidence="5">
    <location>
        <begin position="1"/>
        <end position="64"/>
    </location>
</feature>
<evidence type="ECO:0000256" key="4">
    <source>
        <dbReference type="PROSITE-ProRule" id="PRU00600"/>
    </source>
</evidence>
<sequence>MAAAVSVPPSPHDPLAKMANPSRRIPLASLANGPNSPRPLTNSGSKRPRSLANVSQQENEPPQKRLAVEKNNARDLQHPPVTPQRQPQPTMAEGRVFERGNGESGSTAFQRKLVAARDKTAGLRVTKNVDVSNKDETIRTWQKHYRKLFPTFSFYFDGVSEEARSRFLRQITSLGAKEEKFFSKAVTHIVTTRQIPTDSTRHTNDAEDHSPVEDHPQTINPSLLEKNPRGHLSVNVRRDGVNHMDILVRGKEMGMKIWAAEKLQRVLASILDDSPGHGHHARGSTHTSRHQHEDLGQVLRNEKLGTTSEREQPFLSLVSFKGPFIYVHDMDEKYRPTMVREYPKVARRSDGEWPQFRSASVGKCPFIEDPAMKKEIEQERKRANAAAIQQQQQQQREREREQQASRTRSHASVQATKPEPARRASPRKVLGVIRNNTAMEIDVERNEKKPQPTGTERQSSFPPMPERPTFEFVRPAQLQMTREPAASGIQRSNLTSAIQSQMISSTAATGVKAGTSKEVHNQLKRQVLERTHTGSLSVGSIPSSHRMNDLAGALKTVRAPAPQRAAKSRAQEKLGGIQEEDGDSHADDLAAERATQAAARRKKAVKRDPKPGYCENCRDKYDDFEEHIVSRKHRKFAMTQSNWTELDALLAQLQA</sequence>
<dbReference type="InterPro" id="IPR055116">
    <property type="entry name" value="DBF4_BRCT"/>
</dbReference>
<dbReference type="FunFam" id="6.10.250.3410:FF:000001">
    <property type="entry name" value="Protein DBF4 homolog A"/>
    <property type="match status" value="1"/>
</dbReference>
<dbReference type="SUPFAM" id="SSF52113">
    <property type="entry name" value="BRCT domain"/>
    <property type="match status" value="1"/>
</dbReference>
<evidence type="ECO:0000256" key="1">
    <source>
        <dbReference type="ARBA" id="ARBA00022723"/>
    </source>
</evidence>
<dbReference type="InterPro" id="IPR013939">
    <property type="entry name" value="Regulatory_Dfp1/Him1"/>
</dbReference>
<feature type="compositionally biased region" description="Polar residues" evidence="5">
    <location>
        <begin position="452"/>
        <end position="461"/>
    </location>
</feature>
<dbReference type="AlphaFoldDB" id="A0AAN6IUQ9"/>
<dbReference type="Gene3D" id="6.10.250.3410">
    <property type="entry name" value="DBF zinc finger"/>
    <property type="match status" value="1"/>
</dbReference>
<feature type="compositionally biased region" description="Basic and acidic residues" evidence="5">
    <location>
        <begin position="199"/>
        <end position="216"/>
    </location>
</feature>
<feature type="compositionally biased region" description="Polar residues" evidence="5">
    <location>
        <begin position="32"/>
        <end position="45"/>
    </location>
</feature>
<dbReference type="GO" id="GO:0043539">
    <property type="term" value="F:protein serine/threonine kinase activator activity"/>
    <property type="evidence" value="ECO:0007669"/>
    <property type="project" value="TreeGrafter"/>
</dbReference>
<protein>
    <submittedName>
        <fullName evidence="7">Cdc7p-Dbf4p kinase complex regulatory subunit</fullName>
    </submittedName>
</protein>
<feature type="domain" description="DBF4-type" evidence="6">
    <location>
        <begin position="607"/>
        <end position="655"/>
    </location>
</feature>
<evidence type="ECO:0000256" key="2">
    <source>
        <dbReference type="ARBA" id="ARBA00022771"/>
    </source>
</evidence>
<keyword evidence="1" id="KW-0479">Metal-binding</keyword>
<gene>
    <name evidence="7" type="primary">DBF4</name>
    <name evidence="7" type="ORF">HRR80_004693</name>
</gene>
<keyword evidence="2 4" id="KW-0863">Zinc-finger</keyword>
<proteinExistence type="predicted"/>
<dbReference type="Pfam" id="PF22437">
    <property type="entry name" value="DBF4_BRCT"/>
    <property type="match status" value="1"/>
</dbReference>
<dbReference type="PANTHER" id="PTHR15375">
    <property type="entry name" value="ACTIVATOR OF S-PHASE KINASE-RELATED"/>
    <property type="match status" value="1"/>
</dbReference>
<feature type="compositionally biased region" description="Basic residues" evidence="5">
    <location>
        <begin position="277"/>
        <end position="289"/>
    </location>
</feature>
<feature type="region of interest" description="Disordered" evidence="5">
    <location>
        <begin position="193"/>
        <end position="231"/>
    </location>
</feature>
<dbReference type="EMBL" id="JAJGCB010000008">
    <property type="protein sequence ID" value="KAJ8991352.1"/>
    <property type="molecule type" value="Genomic_DNA"/>
</dbReference>
<evidence type="ECO:0000313" key="7">
    <source>
        <dbReference type="EMBL" id="KAJ8991352.1"/>
    </source>
</evidence>
<dbReference type="Pfam" id="PF08630">
    <property type="entry name" value="Dfp1_Him1_M"/>
    <property type="match status" value="1"/>
</dbReference>
<evidence type="ECO:0000259" key="6">
    <source>
        <dbReference type="PROSITE" id="PS51265"/>
    </source>
</evidence>
<dbReference type="GO" id="GO:0010571">
    <property type="term" value="P:positive regulation of nuclear cell cycle DNA replication"/>
    <property type="evidence" value="ECO:0007669"/>
    <property type="project" value="TreeGrafter"/>
</dbReference>
<dbReference type="Proteomes" id="UP001161757">
    <property type="component" value="Unassembled WGS sequence"/>
</dbReference>
<dbReference type="PROSITE" id="PS51265">
    <property type="entry name" value="ZF_DBF4"/>
    <property type="match status" value="1"/>
</dbReference>
<dbReference type="GO" id="GO:0003676">
    <property type="term" value="F:nucleic acid binding"/>
    <property type="evidence" value="ECO:0007669"/>
    <property type="project" value="InterPro"/>
</dbReference>
<dbReference type="GO" id="GO:0031431">
    <property type="term" value="C:Dbf4-dependent protein kinase complex"/>
    <property type="evidence" value="ECO:0007669"/>
    <property type="project" value="TreeGrafter"/>
</dbReference>
<reference evidence="7" key="1">
    <citation type="submission" date="2023-01" db="EMBL/GenBank/DDBJ databases">
        <title>Exophiala dermititidis isolated from Cystic Fibrosis Patient.</title>
        <authorList>
            <person name="Kurbessoian T."/>
            <person name="Crocker A."/>
            <person name="Murante D."/>
            <person name="Hogan D.A."/>
            <person name="Stajich J.E."/>
        </authorList>
    </citation>
    <scope>NUCLEOTIDE SEQUENCE</scope>
    <source>
        <strain evidence="7">Ex8</strain>
    </source>
</reference>
<dbReference type="InterPro" id="IPR036420">
    <property type="entry name" value="BRCT_dom_sf"/>
</dbReference>
<dbReference type="GO" id="GO:0008270">
    <property type="term" value="F:zinc ion binding"/>
    <property type="evidence" value="ECO:0007669"/>
    <property type="project" value="UniProtKB-KW"/>
</dbReference>
<dbReference type="CDD" id="cd00027">
    <property type="entry name" value="BRCT"/>
    <property type="match status" value="1"/>
</dbReference>
<feature type="region of interest" description="Disordered" evidence="5">
    <location>
        <begin position="274"/>
        <end position="293"/>
    </location>
</feature>
<feature type="compositionally biased region" description="Polar residues" evidence="5">
    <location>
        <begin position="404"/>
        <end position="415"/>
    </location>
</feature>
<feature type="region of interest" description="Disordered" evidence="5">
    <location>
        <begin position="71"/>
        <end position="90"/>
    </location>
</feature>
<dbReference type="Pfam" id="PF07535">
    <property type="entry name" value="zf-DBF"/>
    <property type="match status" value="1"/>
</dbReference>
<dbReference type="Gene3D" id="3.40.50.10190">
    <property type="entry name" value="BRCT domain"/>
    <property type="match status" value="1"/>
</dbReference>
<feature type="region of interest" description="Disordered" evidence="5">
    <location>
        <begin position="558"/>
        <end position="612"/>
    </location>
</feature>
<accession>A0AAN6IUQ9</accession>
<dbReference type="InterPro" id="IPR038545">
    <property type="entry name" value="Znf_DBF_sf"/>
</dbReference>
<evidence type="ECO:0000256" key="3">
    <source>
        <dbReference type="ARBA" id="ARBA00022833"/>
    </source>
</evidence>
<dbReference type="PANTHER" id="PTHR15375:SF26">
    <property type="entry name" value="PROTEIN CHIFFON"/>
    <property type="match status" value="1"/>
</dbReference>
<keyword evidence="3" id="KW-0862">Zinc</keyword>
<feature type="region of interest" description="Disordered" evidence="5">
    <location>
        <begin position="377"/>
        <end position="468"/>
    </location>
</feature>